<name>A0A7I7QWP4_9MYCO</name>
<dbReference type="KEGG" id="msei:MSEDJ_47710"/>
<organism evidence="2 3">
    <name type="scientific">Mycolicibacterium sediminis</name>
    <dbReference type="NCBI Taxonomy" id="1286180"/>
    <lineage>
        <taxon>Bacteria</taxon>
        <taxon>Bacillati</taxon>
        <taxon>Actinomycetota</taxon>
        <taxon>Actinomycetes</taxon>
        <taxon>Mycobacteriales</taxon>
        <taxon>Mycobacteriaceae</taxon>
        <taxon>Mycolicibacterium</taxon>
    </lineage>
</organism>
<evidence type="ECO:0000313" key="2">
    <source>
        <dbReference type="EMBL" id="BBY30675.1"/>
    </source>
</evidence>
<accession>A0A7I7QWP4</accession>
<dbReference type="AlphaFoldDB" id="A0A7I7QWP4"/>
<protein>
    <submittedName>
        <fullName evidence="2">Uncharacterized protein</fullName>
    </submittedName>
</protein>
<sequence length="62" mass="7692">MHPWRRGAFNRRMGEQRRASGRDWRRLWRIPRMARDMRPAEDWDRLEINAIGSMWGRGDVRR</sequence>
<gene>
    <name evidence="2" type="ORF">MSEDJ_47710</name>
</gene>
<evidence type="ECO:0000256" key="1">
    <source>
        <dbReference type="SAM" id="MobiDB-lite"/>
    </source>
</evidence>
<evidence type="ECO:0000313" key="3">
    <source>
        <dbReference type="Proteomes" id="UP000467193"/>
    </source>
</evidence>
<keyword evidence="3" id="KW-1185">Reference proteome</keyword>
<dbReference type="Proteomes" id="UP000467193">
    <property type="component" value="Chromosome"/>
</dbReference>
<dbReference type="EMBL" id="AP022588">
    <property type="protein sequence ID" value="BBY30675.1"/>
    <property type="molecule type" value="Genomic_DNA"/>
</dbReference>
<reference evidence="2 3" key="1">
    <citation type="journal article" date="2019" name="Emerg. Microbes Infect.">
        <title>Comprehensive subspecies identification of 175 nontuberculous mycobacteria species based on 7547 genomic profiles.</title>
        <authorList>
            <person name="Matsumoto Y."/>
            <person name="Kinjo T."/>
            <person name="Motooka D."/>
            <person name="Nabeya D."/>
            <person name="Jung N."/>
            <person name="Uechi K."/>
            <person name="Horii T."/>
            <person name="Iida T."/>
            <person name="Fujita J."/>
            <person name="Nakamura S."/>
        </authorList>
    </citation>
    <scope>NUCLEOTIDE SEQUENCE [LARGE SCALE GENOMIC DNA]</scope>
    <source>
        <strain evidence="2 3">JCM 17899</strain>
    </source>
</reference>
<feature type="region of interest" description="Disordered" evidence="1">
    <location>
        <begin position="1"/>
        <end position="20"/>
    </location>
</feature>
<proteinExistence type="predicted"/>